<dbReference type="Gene3D" id="3.40.50.2000">
    <property type="entry name" value="Glycogen Phosphorylase B"/>
    <property type="match status" value="2"/>
</dbReference>
<evidence type="ECO:0000259" key="3">
    <source>
        <dbReference type="Pfam" id="PF00534"/>
    </source>
</evidence>
<gene>
    <name evidence="5" type="ORF">Ari01nite_60220</name>
</gene>
<keyword evidence="2" id="KW-0808">Transferase</keyword>
<keyword evidence="1" id="KW-0328">Glycosyltransferase</keyword>
<sequence>MRIAHFCDSHEGRPDGVSRSAALTVSLLRAAGHEVDLVHPGPLLTRSAEAGRVRSIPVPRRQVRVALPSPRPPLTGPPLTGPPDVIHAHTVGPIGMTGFRLAERWRVPLVMTWHTDLLAYADHFPEIPTGAAWCARQLRLGWSAAEFLELTRPGAVRRHRLAALGQAMFARLAVAIAPSPKTAAGFADFAPLPPVCVLPTPVLPVVTVPLARLKRPGAVVLSVGRASAEKNPELLLQAFTHLRRTVPDARLVMLGVRQARAALCRRIAELDLAASVEMLPPVPPGEVTAYYRAADVLAFSSTTDTQSLVLAEAEATGLPVVAADPQLAERPGGGPPRPTCPPEPAAFAAALHRMLTDATLRAEVIDAGLAATAAYPPELFLSRLVEVYARSRTAELPA</sequence>
<reference evidence="5" key="1">
    <citation type="submission" date="2021-01" db="EMBL/GenBank/DDBJ databases">
        <title>Whole genome shotgun sequence of Actinoplanes rishiriensis NBRC 108556.</title>
        <authorList>
            <person name="Komaki H."/>
            <person name="Tamura T."/>
        </authorList>
    </citation>
    <scope>NUCLEOTIDE SEQUENCE</scope>
    <source>
        <strain evidence="5">NBRC 108556</strain>
    </source>
</reference>
<protein>
    <recommendedName>
        <fullName evidence="7">Glycosyltransferase</fullName>
    </recommendedName>
</protein>
<dbReference type="Pfam" id="PF13439">
    <property type="entry name" value="Glyco_transf_4"/>
    <property type="match status" value="1"/>
</dbReference>
<evidence type="ECO:0000259" key="4">
    <source>
        <dbReference type="Pfam" id="PF13439"/>
    </source>
</evidence>
<feature type="domain" description="Glycosyl transferase family 1" evidence="3">
    <location>
        <begin position="218"/>
        <end position="365"/>
    </location>
</feature>
<organism evidence="5 6">
    <name type="scientific">Paractinoplanes rishiriensis</name>
    <dbReference type="NCBI Taxonomy" id="1050105"/>
    <lineage>
        <taxon>Bacteria</taxon>
        <taxon>Bacillati</taxon>
        <taxon>Actinomycetota</taxon>
        <taxon>Actinomycetes</taxon>
        <taxon>Micromonosporales</taxon>
        <taxon>Micromonosporaceae</taxon>
        <taxon>Paractinoplanes</taxon>
    </lineage>
</organism>
<evidence type="ECO:0000313" key="5">
    <source>
        <dbReference type="EMBL" id="GIE98557.1"/>
    </source>
</evidence>
<proteinExistence type="predicted"/>
<dbReference type="PANTHER" id="PTHR45947">
    <property type="entry name" value="SULFOQUINOVOSYL TRANSFERASE SQD2"/>
    <property type="match status" value="1"/>
</dbReference>
<dbReference type="GO" id="GO:1901137">
    <property type="term" value="P:carbohydrate derivative biosynthetic process"/>
    <property type="evidence" value="ECO:0007669"/>
    <property type="project" value="UniProtKB-ARBA"/>
</dbReference>
<dbReference type="AlphaFoldDB" id="A0A919N241"/>
<comment type="caution">
    <text evidence="5">The sequence shown here is derived from an EMBL/GenBank/DDBJ whole genome shotgun (WGS) entry which is preliminary data.</text>
</comment>
<dbReference type="PANTHER" id="PTHR45947:SF3">
    <property type="entry name" value="SULFOQUINOVOSYL TRANSFERASE SQD2"/>
    <property type="match status" value="1"/>
</dbReference>
<dbReference type="RefSeq" id="WP_203785572.1">
    <property type="nucleotide sequence ID" value="NZ_BOMV01000063.1"/>
</dbReference>
<dbReference type="Pfam" id="PF00534">
    <property type="entry name" value="Glycos_transf_1"/>
    <property type="match status" value="1"/>
</dbReference>
<name>A0A919N241_9ACTN</name>
<dbReference type="InterPro" id="IPR028098">
    <property type="entry name" value="Glyco_trans_4-like_N"/>
</dbReference>
<dbReference type="Proteomes" id="UP000636960">
    <property type="component" value="Unassembled WGS sequence"/>
</dbReference>
<dbReference type="GO" id="GO:0016757">
    <property type="term" value="F:glycosyltransferase activity"/>
    <property type="evidence" value="ECO:0007669"/>
    <property type="project" value="UniProtKB-KW"/>
</dbReference>
<evidence type="ECO:0000256" key="2">
    <source>
        <dbReference type="ARBA" id="ARBA00022679"/>
    </source>
</evidence>
<keyword evidence="6" id="KW-1185">Reference proteome</keyword>
<evidence type="ECO:0000256" key="1">
    <source>
        <dbReference type="ARBA" id="ARBA00022676"/>
    </source>
</evidence>
<evidence type="ECO:0008006" key="7">
    <source>
        <dbReference type="Google" id="ProtNLM"/>
    </source>
</evidence>
<feature type="domain" description="Glycosyltransferase subfamily 4-like N-terminal" evidence="4">
    <location>
        <begin position="15"/>
        <end position="202"/>
    </location>
</feature>
<dbReference type="EMBL" id="BOMV01000063">
    <property type="protein sequence ID" value="GIE98557.1"/>
    <property type="molecule type" value="Genomic_DNA"/>
</dbReference>
<evidence type="ECO:0000313" key="6">
    <source>
        <dbReference type="Proteomes" id="UP000636960"/>
    </source>
</evidence>
<dbReference type="InterPro" id="IPR001296">
    <property type="entry name" value="Glyco_trans_1"/>
</dbReference>
<dbReference type="SUPFAM" id="SSF53756">
    <property type="entry name" value="UDP-Glycosyltransferase/glycogen phosphorylase"/>
    <property type="match status" value="1"/>
</dbReference>
<dbReference type="InterPro" id="IPR050194">
    <property type="entry name" value="Glycosyltransferase_grp1"/>
</dbReference>
<accession>A0A919N241</accession>